<dbReference type="EMBL" id="VFES01000012">
    <property type="protein sequence ID" value="TWR64254.1"/>
    <property type="molecule type" value="Genomic_DNA"/>
</dbReference>
<dbReference type="Proteomes" id="UP000317267">
    <property type="component" value="Unassembled WGS sequence"/>
</dbReference>
<dbReference type="AlphaFoldDB" id="A0A1H1IGJ9"/>
<name>A0A1H1IGJ9_9PSED</name>
<reference evidence="6 8" key="1">
    <citation type="submission" date="2016-10" db="EMBL/GenBank/DDBJ databases">
        <authorList>
            <person name="Varghese N."/>
            <person name="Submissions S."/>
        </authorList>
    </citation>
    <scope>NUCLEOTIDE SEQUENCE [LARGE SCALE GENOMIC DNA]</scope>
    <source>
        <strain evidence="6 8">BS2976</strain>
    </source>
</reference>
<dbReference type="InterPro" id="IPR011010">
    <property type="entry name" value="DNA_brk_join_enz"/>
</dbReference>
<evidence type="ECO:0000256" key="1">
    <source>
        <dbReference type="ARBA" id="ARBA00008857"/>
    </source>
</evidence>
<keyword evidence="3" id="KW-0238">DNA-binding</keyword>
<dbReference type="InterPro" id="IPR002104">
    <property type="entry name" value="Integrase_catalytic"/>
</dbReference>
<evidence type="ECO:0000256" key="4">
    <source>
        <dbReference type="ARBA" id="ARBA00023172"/>
    </source>
</evidence>
<dbReference type="GO" id="GO:0015074">
    <property type="term" value="P:DNA integration"/>
    <property type="evidence" value="ECO:0007669"/>
    <property type="project" value="UniProtKB-KW"/>
</dbReference>
<dbReference type="Gene3D" id="1.10.150.130">
    <property type="match status" value="1"/>
</dbReference>
<accession>A0A1H1IGJ9</accession>
<feature type="domain" description="Tyr recombinase" evidence="5">
    <location>
        <begin position="165"/>
        <end position="368"/>
    </location>
</feature>
<comment type="caution">
    <text evidence="7">The sequence shown here is derived from an EMBL/GenBank/DDBJ whole genome shotgun (WGS) entry which is preliminary data.</text>
</comment>
<dbReference type="EMBL" id="FNKM01000002">
    <property type="protein sequence ID" value="SDR36895.1"/>
    <property type="molecule type" value="Genomic_DNA"/>
</dbReference>
<dbReference type="RefSeq" id="WP_090407541.1">
    <property type="nucleotide sequence ID" value="NZ_FNKM01000002.1"/>
</dbReference>
<dbReference type="GO" id="GO:0006310">
    <property type="term" value="P:DNA recombination"/>
    <property type="evidence" value="ECO:0007669"/>
    <property type="project" value="UniProtKB-KW"/>
</dbReference>
<sequence>MELVWANDELVIGGRPYPGFPILLWESLDSCIPANDFFRYYLLRGAIGSSKSWPSTGRALYDFFSFLQAHDLDWRDVERGEAKSVVAGYRDYCLVECQLARSTTRQRLHYVCKFYEYALQRGWVKRLPFGYEERKVRQAPGVLAHIDASGGKAMVSDIMPRQHRVLPKFLSMGEINVLLESAENPHHRMMIRLGLQTGLRRAEIASFPLVYIFDPDKACRQERNIRIRLDPCDGHGMRTKGSKPRDIYISRRFLADLHRYVVQVRGERASLSRNQHKPLFLNQVGEPYADDGKRIERIVREIGKRAGIKVHTHMLRHTYATHTLVALQRDGSNLNPLVFVQRQLGHSSIQTTMMYLHLVNELADNAVLAYDDELSHDLGTV</sequence>
<gene>
    <name evidence="7" type="ORF">FIV39_18855</name>
    <name evidence="6" type="ORF">SAMN04490186_5685</name>
</gene>
<evidence type="ECO:0000313" key="7">
    <source>
        <dbReference type="EMBL" id="TWR64254.1"/>
    </source>
</evidence>
<dbReference type="CDD" id="cd00397">
    <property type="entry name" value="DNA_BRE_C"/>
    <property type="match status" value="1"/>
</dbReference>
<evidence type="ECO:0000259" key="5">
    <source>
        <dbReference type="PROSITE" id="PS51898"/>
    </source>
</evidence>
<proteinExistence type="inferred from homology"/>
<protein>
    <submittedName>
        <fullName evidence="7">Site-specific integrase</fullName>
    </submittedName>
    <submittedName>
        <fullName evidence="6">Site-specific recombinase XerD</fullName>
    </submittedName>
</protein>
<keyword evidence="2" id="KW-0229">DNA integration</keyword>
<keyword evidence="8" id="KW-1185">Reference proteome</keyword>
<evidence type="ECO:0000313" key="8">
    <source>
        <dbReference type="Proteomes" id="UP000198740"/>
    </source>
</evidence>
<dbReference type="Gene3D" id="1.10.443.10">
    <property type="entry name" value="Intergrase catalytic core"/>
    <property type="match status" value="1"/>
</dbReference>
<dbReference type="InterPro" id="IPR010998">
    <property type="entry name" value="Integrase_recombinase_N"/>
</dbReference>
<dbReference type="PANTHER" id="PTHR30349:SF64">
    <property type="entry name" value="PROPHAGE INTEGRASE INTD-RELATED"/>
    <property type="match status" value="1"/>
</dbReference>
<evidence type="ECO:0000256" key="3">
    <source>
        <dbReference type="ARBA" id="ARBA00023125"/>
    </source>
</evidence>
<dbReference type="PROSITE" id="PS51898">
    <property type="entry name" value="TYR_RECOMBINASE"/>
    <property type="match status" value="1"/>
</dbReference>
<organism evidence="7 9">
    <name type="scientific">Pseudomonas grimontii</name>
    <dbReference type="NCBI Taxonomy" id="129847"/>
    <lineage>
        <taxon>Bacteria</taxon>
        <taxon>Pseudomonadati</taxon>
        <taxon>Pseudomonadota</taxon>
        <taxon>Gammaproteobacteria</taxon>
        <taxon>Pseudomonadales</taxon>
        <taxon>Pseudomonadaceae</taxon>
        <taxon>Pseudomonas</taxon>
    </lineage>
</organism>
<dbReference type="Proteomes" id="UP000198740">
    <property type="component" value="Unassembled WGS sequence"/>
</dbReference>
<dbReference type="InterPro" id="IPR050090">
    <property type="entry name" value="Tyrosine_recombinase_XerCD"/>
</dbReference>
<evidence type="ECO:0000256" key="2">
    <source>
        <dbReference type="ARBA" id="ARBA00022908"/>
    </source>
</evidence>
<dbReference type="Pfam" id="PF00589">
    <property type="entry name" value="Phage_integrase"/>
    <property type="match status" value="1"/>
</dbReference>
<dbReference type="GO" id="GO:0003677">
    <property type="term" value="F:DNA binding"/>
    <property type="evidence" value="ECO:0007669"/>
    <property type="project" value="UniProtKB-KW"/>
</dbReference>
<evidence type="ECO:0000313" key="6">
    <source>
        <dbReference type="EMBL" id="SDR36895.1"/>
    </source>
</evidence>
<keyword evidence="4" id="KW-0233">DNA recombination</keyword>
<dbReference type="SUPFAM" id="SSF56349">
    <property type="entry name" value="DNA breaking-rejoining enzymes"/>
    <property type="match status" value="1"/>
</dbReference>
<dbReference type="InterPro" id="IPR013762">
    <property type="entry name" value="Integrase-like_cat_sf"/>
</dbReference>
<dbReference type="PANTHER" id="PTHR30349">
    <property type="entry name" value="PHAGE INTEGRASE-RELATED"/>
    <property type="match status" value="1"/>
</dbReference>
<evidence type="ECO:0000313" key="9">
    <source>
        <dbReference type="Proteomes" id="UP000317267"/>
    </source>
</evidence>
<dbReference type="OrthoDB" id="9795573at2"/>
<reference evidence="7 9" key="2">
    <citation type="submission" date="2019-06" db="EMBL/GenBank/DDBJ databases">
        <title>Pseudomonas bimorpha sp. nov. isolated from bovine raw milk and skim milk concentrate.</title>
        <authorList>
            <person name="Hofmann K."/>
            <person name="Huptas C."/>
            <person name="Doll E."/>
            <person name="Scherer S."/>
            <person name="Wenning M."/>
        </authorList>
    </citation>
    <scope>NUCLEOTIDE SEQUENCE [LARGE SCALE GENOMIC DNA]</scope>
    <source>
        <strain evidence="7 9">DSM 17515</strain>
    </source>
</reference>
<comment type="similarity">
    <text evidence="1">Belongs to the 'phage' integrase family.</text>
</comment>